<dbReference type="OrthoDB" id="41532at2759"/>
<dbReference type="PhylomeDB" id="E9I7U4"/>
<sequence length="140" mass="15622">MEGTYQMPFQSVAMWEKRLGTPIPGSHVFVAEHEGRVVGSAGLFPFGSSPRLRHQMGFGISVHPELQGQGVGHALLTAVTSLADDYLGLERVVLEVYVDNDRARALYERFGFVHEGTQRMVALRRGTYVDGHQMARLRPR</sequence>
<dbReference type="Pfam" id="PF00583">
    <property type="entry name" value="Acetyltransf_1"/>
    <property type="match status" value="1"/>
</dbReference>
<evidence type="ECO:0000313" key="4">
    <source>
        <dbReference type="Proteomes" id="UP000000305"/>
    </source>
</evidence>
<proteinExistence type="predicted"/>
<organism evidence="3 4">
    <name type="scientific">Daphnia pulex</name>
    <name type="common">Water flea</name>
    <dbReference type="NCBI Taxonomy" id="6669"/>
    <lineage>
        <taxon>Eukaryota</taxon>
        <taxon>Metazoa</taxon>
        <taxon>Ecdysozoa</taxon>
        <taxon>Arthropoda</taxon>
        <taxon>Crustacea</taxon>
        <taxon>Branchiopoda</taxon>
        <taxon>Diplostraca</taxon>
        <taxon>Cladocera</taxon>
        <taxon>Anomopoda</taxon>
        <taxon>Daphniidae</taxon>
        <taxon>Daphnia</taxon>
    </lineage>
</organism>
<dbReference type="AlphaFoldDB" id="E9I7U4"/>
<evidence type="ECO:0000313" key="3">
    <source>
        <dbReference type="EMBL" id="EFX59936.1"/>
    </source>
</evidence>
<dbReference type="GO" id="GO:0006048">
    <property type="term" value="P:UDP-N-acetylglucosamine biosynthetic process"/>
    <property type="evidence" value="ECO:0000318"/>
    <property type="project" value="GO_Central"/>
</dbReference>
<evidence type="ECO:0000256" key="1">
    <source>
        <dbReference type="ARBA" id="ARBA00022679"/>
    </source>
</evidence>
<dbReference type="InterPro" id="IPR050769">
    <property type="entry name" value="NAT_camello-type"/>
</dbReference>
<keyword evidence="1" id="KW-0808">Transferase</keyword>
<dbReference type="HOGENOM" id="CLU_013985_19_8_1"/>
<dbReference type="PROSITE" id="PS51186">
    <property type="entry name" value="GNAT"/>
    <property type="match status" value="1"/>
</dbReference>
<evidence type="ECO:0000259" key="2">
    <source>
        <dbReference type="PROSITE" id="PS51186"/>
    </source>
</evidence>
<dbReference type="InterPro" id="IPR016181">
    <property type="entry name" value="Acyl_CoA_acyltransferase"/>
</dbReference>
<dbReference type="GO" id="GO:0004343">
    <property type="term" value="F:glucosamine 6-phosphate N-acetyltransferase activity"/>
    <property type="evidence" value="ECO:0000318"/>
    <property type="project" value="GO_Central"/>
</dbReference>
<dbReference type="eggNOG" id="ENOG502SBBH">
    <property type="taxonomic scope" value="Eukaryota"/>
</dbReference>
<dbReference type="InParanoid" id="E9I7U4"/>
<dbReference type="Proteomes" id="UP000000305">
    <property type="component" value="Unassembled WGS sequence"/>
</dbReference>
<keyword evidence="4" id="KW-1185">Reference proteome</keyword>
<dbReference type="EMBL" id="GL737502">
    <property type="protein sequence ID" value="EFX59936.1"/>
    <property type="molecule type" value="Genomic_DNA"/>
</dbReference>
<dbReference type="Gene3D" id="3.40.630.30">
    <property type="match status" value="1"/>
</dbReference>
<dbReference type="OMA" id="AEFWIGV"/>
<dbReference type="CDD" id="cd04301">
    <property type="entry name" value="NAT_SF"/>
    <property type="match status" value="1"/>
</dbReference>
<reference evidence="3 4" key="1">
    <citation type="journal article" date="2011" name="Science">
        <title>The ecoresponsive genome of Daphnia pulex.</title>
        <authorList>
            <person name="Colbourne J.K."/>
            <person name="Pfrender M.E."/>
            <person name="Gilbert D."/>
            <person name="Thomas W.K."/>
            <person name="Tucker A."/>
            <person name="Oakley T.H."/>
            <person name="Tokishita S."/>
            <person name="Aerts A."/>
            <person name="Arnold G.J."/>
            <person name="Basu M.K."/>
            <person name="Bauer D.J."/>
            <person name="Caceres C.E."/>
            <person name="Carmel L."/>
            <person name="Casola C."/>
            <person name="Choi J.H."/>
            <person name="Detter J.C."/>
            <person name="Dong Q."/>
            <person name="Dusheyko S."/>
            <person name="Eads B.D."/>
            <person name="Frohlich T."/>
            <person name="Geiler-Samerotte K.A."/>
            <person name="Gerlach D."/>
            <person name="Hatcher P."/>
            <person name="Jogdeo S."/>
            <person name="Krijgsveld J."/>
            <person name="Kriventseva E.V."/>
            <person name="Kultz D."/>
            <person name="Laforsch C."/>
            <person name="Lindquist E."/>
            <person name="Lopez J."/>
            <person name="Manak J.R."/>
            <person name="Muller J."/>
            <person name="Pangilinan J."/>
            <person name="Patwardhan R.P."/>
            <person name="Pitluck S."/>
            <person name="Pritham E.J."/>
            <person name="Rechtsteiner A."/>
            <person name="Rho M."/>
            <person name="Rogozin I.B."/>
            <person name="Sakarya O."/>
            <person name="Salamov A."/>
            <person name="Schaack S."/>
            <person name="Shapiro H."/>
            <person name="Shiga Y."/>
            <person name="Skalitzky C."/>
            <person name="Smith Z."/>
            <person name="Souvorov A."/>
            <person name="Sung W."/>
            <person name="Tang Z."/>
            <person name="Tsuchiya D."/>
            <person name="Tu H."/>
            <person name="Vos H."/>
            <person name="Wang M."/>
            <person name="Wolf Y.I."/>
            <person name="Yamagata H."/>
            <person name="Yamada T."/>
            <person name="Ye Y."/>
            <person name="Shaw J.R."/>
            <person name="Andrews J."/>
            <person name="Crease T.J."/>
            <person name="Tang H."/>
            <person name="Lucas S.M."/>
            <person name="Robertson H.M."/>
            <person name="Bork P."/>
            <person name="Koonin E.V."/>
            <person name="Zdobnov E.M."/>
            <person name="Grigoriev I.V."/>
            <person name="Lynch M."/>
            <person name="Boore J.L."/>
        </authorList>
    </citation>
    <scope>NUCLEOTIDE SEQUENCE [LARGE SCALE GENOMIC DNA]</scope>
</reference>
<name>E9I7U4_DAPPU</name>
<dbReference type="SUPFAM" id="SSF55729">
    <property type="entry name" value="Acyl-CoA N-acyltransferases (Nat)"/>
    <property type="match status" value="1"/>
</dbReference>
<dbReference type="PANTHER" id="PTHR13947:SF37">
    <property type="entry name" value="LD18367P"/>
    <property type="match status" value="1"/>
</dbReference>
<protein>
    <recommendedName>
        <fullName evidence="2">N-acetyltransferase domain-containing protein</fullName>
    </recommendedName>
</protein>
<dbReference type="PANTHER" id="PTHR13947">
    <property type="entry name" value="GNAT FAMILY N-ACETYLTRANSFERASE"/>
    <property type="match status" value="1"/>
</dbReference>
<feature type="domain" description="N-acetyltransferase" evidence="2">
    <location>
        <begin position="1"/>
        <end position="139"/>
    </location>
</feature>
<dbReference type="InterPro" id="IPR000182">
    <property type="entry name" value="GNAT_dom"/>
</dbReference>
<dbReference type="KEGG" id="dpx:DAPPUDRAFT_346299"/>
<gene>
    <name evidence="3" type="ORF">DAPPUDRAFT_346299</name>
</gene>
<accession>E9I7U4</accession>